<dbReference type="AlphaFoldDB" id="A0AAW2X0T5"/>
<gene>
    <name evidence="1" type="ORF">Slati_1865700</name>
</gene>
<organism evidence="1">
    <name type="scientific">Sesamum latifolium</name>
    <dbReference type="NCBI Taxonomy" id="2727402"/>
    <lineage>
        <taxon>Eukaryota</taxon>
        <taxon>Viridiplantae</taxon>
        <taxon>Streptophyta</taxon>
        <taxon>Embryophyta</taxon>
        <taxon>Tracheophyta</taxon>
        <taxon>Spermatophyta</taxon>
        <taxon>Magnoliopsida</taxon>
        <taxon>eudicotyledons</taxon>
        <taxon>Gunneridae</taxon>
        <taxon>Pentapetalae</taxon>
        <taxon>asterids</taxon>
        <taxon>lamiids</taxon>
        <taxon>Lamiales</taxon>
        <taxon>Pedaliaceae</taxon>
        <taxon>Sesamum</taxon>
    </lineage>
</organism>
<evidence type="ECO:0000313" key="1">
    <source>
        <dbReference type="EMBL" id="KAL0447378.1"/>
    </source>
</evidence>
<protein>
    <submittedName>
        <fullName evidence="1">Hypersensitive-induced reaction 1 protein</fullName>
    </submittedName>
</protein>
<reference evidence="1" key="2">
    <citation type="journal article" date="2024" name="Plant">
        <title>Genomic evolution and insights into agronomic trait innovations of Sesamum species.</title>
        <authorList>
            <person name="Miao H."/>
            <person name="Wang L."/>
            <person name="Qu L."/>
            <person name="Liu H."/>
            <person name="Sun Y."/>
            <person name="Le M."/>
            <person name="Wang Q."/>
            <person name="Wei S."/>
            <person name="Zheng Y."/>
            <person name="Lin W."/>
            <person name="Duan Y."/>
            <person name="Cao H."/>
            <person name="Xiong S."/>
            <person name="Wang X."/>
            <person name="Wei L."/>
            <person name="Li C."/>
            <person name="Ma Q."/>
            <person name="Ju M."/>
            <person name="Zhao R."/>
            <person name="Li G."/>
            <person name="Mu C."/>
            <person name="Tian Q."/>
            <person name="Mei H."/>
            <person name="Zhang T."/>
            <person name="Gao T."/>
            <person name="Zhang H."/>
        </authorList>
    </citation>
    <scope>NUCLEOTIDE SEQUENCE</scope>
    <source>
        <strain evidence="1">KEN1</strain>
    </source>
</reference>
<dbReference type="PANTHER" id="PTHR43327:SF10">
    <property type="entry name" value="STOMATIN-LIKE PROTEIN 2, MITOCHONDRIAL"/>
    <property type="match status" value="1"/>
</dbReference>
<name>A0AAW2X0T5_9LAMI</name>
<dbReference type="PANTHER" id="PTHR43327">
    <property type="entry name" value="STOMATIN-LIKE PROTEIN 2, MITOCHONDRIAL"/>
    <property type="match status" value="1"/>
</dbReference>
<dbReference type="EMBL" id="JACGWN010000006">
    <property type="protein sequence ID" value="KAL0447378.1"/>
    <property type="molecule type" value="Genomic_DNA"/>
</dbReference>
<dbReference type="InterPro" id="IPR050710">
    <property type="entry name" value="Band7/mec-2_domain"/>
</dbReference>
<proteinExistence type="predicted"/>
<sequence length="180" mass="19719">MLISFLNRSEKAKHSVAFRDQSECVPVDQSECVPVDQSTVAVTEHFGRFDDILEPGCGCLPCWFECQLGGRLSLAVKQKPKMLPCLPHNDVDRTYPHCGHRTRCSYKERNAGKVSGLDTVRETEASTKSSAVFVPRGPGAAKDVPNRLGRVFSRLKAFITGPGRSLLPSNVGSFPRVASD</sequence>
<reference evidence="1" key="1">
    <citation type="submission" date="2020-06" db="EMBL/GenBank/DDBJ databases">
        <authorList>
            <person name="Li T."/>
            <person name="Hu X."/>
            <person name="Zhang T."/>
            <person name="Song X."/>
            <person name="Zhang H."/>
            <person name="Dai N."/>
            <person name="Sheng W."/>
            <person name="Hou X."/>
            <person name="Wei L."/>
        </authorList>
    </citation>
    <scope>NUCLEOTIDE SEQUENCE</scope>
    <source>
        <strain evidence="1">KEN1</strain>
        <tissue evidence="1">Leaf</tissue>
    </source>
</reference>
<accession>A0AAW2X0T5</accession>
<comment type="caution">
    <text evidence="1">The sequence shown here is derived from an EMBL/GenBank/DDBJ whole genome shotgun (WGS) entry which is preliminary data.</text>
</comment>